<comment type="similarity">
    <text evidence="5">Belongs to the glycosyl hydrolase.</text>
</comment>
<reference evidence="9" key="1">
    <citation type="journal article" date="2019" name="Int. J. Syst. Evol. Microbiol.">
        <title>The Global Catalogue of Microorganisms (GCM) 10K type strain sequencing project: providing services to taxonomists for standard genome sequencing and annotation.</title>
        <authorList>
            <consortium name="The Broad Institute Genomics Platform"/>
            <consortium name="The Broad Institute Genome Sequencing Center for Infectious Disease"/>
            <person name="Wu L."/>
            <person name="Ma J."/>
        </authorList>
    </citation>
    <scope>NUCLEOTIDE SEQUENCE [LARGE SCALE GENOMIC DNA]</scope>
    <source>
        <strain evidence="9">JCM 9377</strain>
    </source>
</reference>
<dbReference type="Gene3D" id="2.70.98.60">
    <property type="entry name" value="alpha-galactosidase from lactobacil brevis"/>
    <property type="match status" value="1"/>
</dbReference>
<dbReference type="CDD" id="cd14791">
    <property type="entry name" value="GH36"/>
    <property type="match status" value="1"/>
</dbReference>
<dbReference type="RefSeq" id="WP_344825596.1">
    <property type="nucleotide sequence ID" value="NZ_BAAAUV010000004.1"/>
</dbReference>
<dbReference type="SUPFAM" id="SSF51445">
    <property type="entry name" value="(Trans)glycosidases"/>
    <property type="match status" value="1"/>
</dbReference>
<dbReference type="InterPro" id="IPR038417">
    <property type="entry name" value="Alpga-gal_N_sf"/>
</dbReference>
<dbReference type="EC" id="3.2.1.22" evidence="2 5"/>
<organism evidence="8 9">
    <name type="scientific">Actinocorallia longicatena</name>
    <dbReference type="NCBI Taxonomy" id="111803"/>
    <lineage>
        <taxon>Bacteria</taxon>
        <taxon>Bacillati</taxon>
        <taxon>Actinomycetota</taxon>
        <taxon>Actinomycetes</taxon>
        <taxon>Streptosporangiales</taxon>
        <taxon>Thermomonosporaceae</taxon>
        <taxon>Actinocorallia</taxon>
    </lineage>
</organism>
<evidence type="ECO:0000313" key="9">
    <source>
        <dbReference type="Proteomes" id="UP001501237"/>
    </source>
</evidence>
<evidence type="ECO:0000313" key="8">
    <source>
        <dbReference type="EMBL" id="GAA3206186.1"/>
    </source>
</evidence>
<sequence>MPLIAHDPRLRLWVLSGPTTTQVLHLDEQDLLRSLHWGRKLTLDQAASLIEPPGPYHPSFENPAEGHLELAAAGAHLRGQTGVQVLFADGTRDLELLYRDSHIDDGVLKLIFADRYYPLTATACYRVRPDTDVIERWLELRNDGDPVTVARSDSATWVIPPLGDYRLSQVRGSWAAETRLHRTGLAYGETLLTGQGGITGHDTNPWMMIDDGTATEEHGSVYSCALAWSGNWRMTAQRLPSERVTVSTGLGHHPATWKLRTGETFTTPVSAGLHNTGGFGGTSRAWHDYQLAHIIPHAQELRPVLYNSWEATGFAVSDRGQIELADHAHALGTELFVMDDGWFGARTHDGAGLGDWTPNPDRFPDGLTPLIEHVHDLGMQFGLWVEPEMVNPDSDLYRAHPHWVLHQPHRSRTERRNQLVLNLARPDVRDWVHGRLDELLTKNSIDFLKWDMNRPFTEAGWPGTDDPERLWIDHTRHVHAIIDQLRVDHPALRIENCSSGGGRLDLAMLSRTDQVWTSDNTDAVDRLTIQNGFSQLYPARVMAAWVTDSPNPHTGRSIPLAFRFHSAMQGVLALGGSLNAWTPEDLAQAAELVSDYKTIRPLVQHGHQYRLTAPPVTAIQYLARDQSATAVLAYRIANSFAERSKPIRLQGLDPHGKYREARTGRIHHGAVLLSHGLRLDLPSDDHASSLTHMIRLT</sequence>
<comment type="caution">
    <text evidence="8">The sequence shown here is derived from an EMBL/GenBank/DDBJ whole genome shotgun (WGS) entry which is preliminary data.</text>
</comment>
<dbReference type="Gene3D" id="3.20.20.70">
    <property type="entry name" value="Aldolase class I"/>
    <property type="match status" value="1"/>
</dbReference>
<dbReference type="PANTHER" id="PTHR43053:SF3">
    <property type="entry name" value="ALPHA-GALACTOSIDASE C-RELATED"/>
    <property type="match status" value="1"/>
</dbReference>
<evidence type="ECO:0000256" key="1">
    <source>
        <dbReference type="ARBA" id="ARBA00001255"/>
    </source>
</evidence>
<accession>A0ABP6Q6E3</accession>
<dbReference type="PANTHER" id="PTHR43053">
    <property type="entry name" value="GLYCOSIDASE FAMILY 31"/>
    <property type="match status" value="1"/>
</dbReference>
<feature type="domain" description="Glycosyl hydrolase family 36 C-terminal" evidence="6">
    <location>
        <begin position="617"/>
        <end position="692"/>
    </location>
</feature>
<dbReference type="InterPro" id="IPR031705">
    <property type="entry name" value="Glyco_hydro_36_C"/>
</dbReference>
<keyword evidence="9" id="KW-1185">Reference proteome</keyword>
<dbReference type="Pfam" id="PF16875">
    <property type="entry name" value="Glyco_hydro_36N"/>
    <property type="match status" value="1"/>
</dbReference>
<protein>
    <recommendedName>
        <fullName evidence="2 5">Alpha-galactosidase</fullName>
        <ecNumber evidence="2 5">3.2.1.22</ecNumber>
    </recommendedName>
</protein>
<dbReference type="EMBL" id="BAAAUV010000004">
    <property type="protein sequence ID" value="GAA3206186.1"/>
    <property type="molecule type" value="Genomic_DNA"/>
</dbReference>
<dbReference type="Pfam" id="PF16874">
    <property type="entry name" value="Glyco_hydro_36C"/>
    <property type="match status" value="1"/>
</dbReference>
<gene>
    <name evidence="8" type="ORF">GCM10010468_21640</name>
</gene>
<evidence type="ECO:0000259" key="7">
    <source>
        <dbReference type="Pfam" id="PF16875"/>
    </source>
</evidence>
<dbReference type="PRINTS" id="PR00743">
    <property type="entry name" value="GLHYDRLASE36"/>
</dbReference>
<keyword evidence="4 5" id="KW-0326">Glycosidase</keyword>
<dbReference type="InterPro" id="IPR013785">
    <property type="entry name" value="Aldolase_TIM"/>
</dbReference>
<dbReference type="InterPro" id="IPR013780">
    <property type="entry name" value="Glyco_hydro_b"/>
</dbReference>
<name>A0ABP6Q6E3_9ACTN</name>
<keyword evidence="3 5" id="KW-0378">Hydrolase</keyword>
<dbReference type="InterPro" id="IPR050985">
    <property type="entry name" value="Alpha-glycosidase_related"/>
</dbReference>
<dbReference type="Gene3D" id="2.60.40.1180">
    <property type="entry name" value="Golgi alpha-mannosidase II"/>
    <property type="match status" value="1"/>
</dbReference>
<dbReference type="InterPro" id="IPR031704">
    <property type="entry name" value="Glyco_hydro_36_N"/>
</dbReference>
<dbReference type="InterPro" id="IPR017853">
    <property type="entry name" value="GH"/>
</dbReference>
<feature type="domain" description="Glycosyl hydrolase family 36 N-terminal" evidence="7">
    <location>
        <begin position="31"/>
        <end position="259"/>
    </location>
</feature>
<dbReference type="Proteomes" id="UP001501237">
    <property type="component" value="Unassembled WGS sequence"/>
</dbReference>
<evidence type="ECO:0000256" key="3">
    <source>
        <dbReference type="ARBA" id="ARBA00022801"/>
    </source>
</evidence>
<comment type="catalytic activity">
    <reaction evidence="1 5">
        <text>Hydrolysis of terminal, non-reducing alpha-D-galactose residues in alpha-D-galactosides, including galactose oligosaccharides, galactomannans and galactolipids.</text>
        <dbReference type="EC" id="3.2.1.22"/>
    </reaction>
</comment>
<dbReference type="InterPro" id="IPR002252">
    <property type="entry name" value="Glyco_hydro_36"/>
</dbReference>
<evidence type="ECO:0000259" key="6">
    <source>
        <dbReference type="Pfam" id="PF16874"/>
    </source>
</evidence>
<proteinExistence type="inferred from homology"/>
<dbReference type="PIRSF" id="PIRSF005536">
    <property type="entry name" value="Agal"/>
    <property type="match status" value="1"/>
</dbReference>
<dbReference type="Pfam" id="PF02065">
    <property type="entry name" value="Melibiase"/>
    <property type="match status" value="1"/>
</dbReference>
<evidence type="ECO:0000256" key="4">
    <source>
        <dbReference type="ARBA" id="ARBA00023295"/>
    </source>
</evidence>
<evidence type="ECO:0000256" key="2">
    <source>
        <dbReference type="ARBA" id="ARBA00012755"/>
    </source>
</evidence>
<evidence type="ECO:0000256" key="5">
    <source>
        <dbReference type="PIRNR" id="PIRNR005536"/>
    </source>
</evidence>